<dbReference type="SMART" id="SM00249">
    <property type="entry name" value="PHD"/>
    <property type="match status" value="1"/>
</dbReference>
<keyword evidence="1" id="KW-0479">Metal-binding</keyword>
<dbReference type="Gene3D" id="3.30.40.10">
    <property type="entry name" value="Zinc/RING finger domain, C3HC4 (zinc finger)"/>
    <property type="match status" value="1"/>
</dbReference>
<dbReference type="SUPFAM" id="SSF57903">
    <property type="entry name" value="FYVE/PHD zinc finger"/>
    <property type="match status" value="1"/>
</dbReference>
<dbReference type="InterPro" id="IPR001965">
    <property type="entry name" value="Znf_PHD"/>
</dbReference>
<feature type="coiled-coil region" evidence="5">
    <location>
        <begin position="137"/>
        <end position="171"/>
    </location>
</feature>
<dbReference type="InterPro" id="IPR004244">
    <property type="entry name" value="Transposase_22"/>
</dbReference>
<proteinExistence type="predicted"/>
<dbReference type="PANTHER" id="PTHR11505">
    <property type="entry name" value="L1 TRANSPOSABLE ELEMENT-RELATED"/>
    <property type="match status" value="1"/>
</dbReference>
<dbReference type="Pfam" id="PF25298">
    <property type="entry name" value="Baculo_FP_2nd"/>
    <property type="match status" value="1"/>
</dbReference>
<evidence type="ECO:0000256" key="2">
    <source>
        <dbReference type="ARBA" id="ARBA00022771"/>
    </source>
</evidence>
<dbReference type="GO" id="GO:0008270">
    <property type="term" value="F:zinc ion binding"/>
    <property type="evidence" value="ECO:0007669"/>
    <property type="project" value="UniProtKB-KW"/>
</dbReference>
<reference evidence="7" key="1">
    <citation type="journal article" date="2016" name="Sci. Rep.">
        <title>Molecular characterization of firefly nuptial gifts: a multi-omics approach sheds light on postcopulatory sexual selection.</title>
        <authorList>
            <person name="Al-Wathiqui N."/>
            <person name="Fallon T.R."/>
            <person name="South A."/>
            <person name="Weng J.K."/>
            <person name="Lewis S.M."/>
        </authorList>
    </citation>
    <scope>NUCLEOTIDE SEQUENCE</scope>
</reference>
<dbReference type="AlphaFoldDB" id="A0A1Y1MTQ3"/>
<name>A0A1Y1MTQ3_PHOPY</name>
<evidence type="ECO:0000256" key="5">
    <source>
        <dbReference type="SAM" id="Coils"/>
    </source>
</evidence>
<keyword evidence="2 4" id="KW-0863">Zinc-finger</keyword>
<protein>
    <recommendedName>
        <fullName evidence="6">PHD-type domain-containing protein</fullName>
    </recommendedName>
</protein>
<evidence type="ECO:0000259" key="6">
    <source>
        <dbReference type="PROSITE" id="PS50016"/>
    </source>
</evidence>
<evidence type="ECO:0000313" key="7">
    <source>
        <dbReference type="EMBL" id="JAV89053.1"/>
    </source>
</evidence>
<dbReference type="InterPro" id="IPR013083">
    <property type="entry name" value="Znf_RING/FYVE/PHD"/>
</dbReference>
<sequence>MADKLSVNRGIVCASCDNKVGRYEDSIMCVDCREFYHLECVNVNIEEFHDLMSSNKLKKWKCGACISGCPEATTLSQVTPESDACLEITNQAVTLDQIYLLMISIKNNQDSFGKSLDSCHEKIDANSKLLQVQDVRIEQCLSKIEALENLNKNLVKENSELKARLNDIEQYSRKNCVEIKGAPEIRNENIVNVVAAVGQAVGFPIQKTMLDACHRLSKNPNKPNEPRGIIVKFISRINKEEFLMCKKVKRSIQVSDLGELFSNIPNVNPSSSVYINESLTMSNRVLYAKARQYAKENSLKYVWVRNGQIAMRKTDSSKIFVIKSTEDFKDVH</sequence>
<dbReference type="InterPro" id="IPR057251">
    <property type="entry name" value="FP_C"/>
</dbReference>
<dbReference type="CDD" id="cd15489">
    <property type="entry name" value="PHD_SF"/>
    <property type="match status" value="1"/>
</dbReference>
<evidence type="ECO:0000256" key="3">
    <source>
        <dbReference type="ARBA" id="ARBA00022833"/>
    </source>
</evidence>
<dbReference type="InterPro" id="IPR019787">
    <property type="entry name" value="Znf_PHD-finger"/>
</dbReference>
<organism evidence="7">
    <name type="scientific">Photinus pyralis</name>
    <name type="common">Common eastern firefly</name>
    <name type="synonym">Lampyris pyralis</name>
    <dbReference type="NCBI Taxonomy" id="7054"/>
    <lineage>
        <taxon>Eukaryota</taxon>
        <taxon>Metazoa</taxon>
        <taxon>Ecdysozoa</taxon>
        <taxon>Arthropoda</taxon>
        <taxon>Hexapoda</taxon>
        <taxon>Insecta</taxon>
        <taxon>Pterygota</taxon>
        <taxon>Neoptera</taxon>
        <taxon>Endopterygota</taxon>
        <taxon>Coleoptera</taxon>
        <taxon>Polyphaga</taxon>
        <taxon>Elateriformia</taxon>
        <taxon>Elateroidea</taxon>
        <taxon>Lampyridae</taxon>
        <taxon>Lampyrinae</taxon>
        <taxon>Photinus</taxon>
    </lineage>
</organism>
<keyword evidence="5" id="KW-0175">Coiled coil</keyword>
<dbReference type="InterPro" id="IPR011011">
    <property type="entry name" value="Znf_FYVE_PHD"/>
</dbReference>
<feature type="domain" description="PHD-type" evidence="6">
    <location>
        <begin position="10"/>
        <end position="68"/>
    </location>
</feature>
<dbReference type="PROSITE" id="PS01359">
    <property type="entry name" value="ZF_PHD_1"/>
    <property type="match status" value="1"/>
</dbReference>
<keyword evidence="3" id="KW-0862">Zinc</keyword>
<accession>A0A1Y1MTQ3</accession>
<evidence type="ECO:0000256" key="4">
    <source>
        <dbReference type="PROSITE-ProRule" id="PRU00146"/>
    </source>
</evidence>
<dbReference type="PROSITE" id="PS50016">
    <property type="entry name" value="ZF_PHD_2"/>
    <property type="match status" value="1"/>
</dbReference>
<evidence type="ECO:0000256" key="1">
    <source>
        <dbReference type="ARBA" id="ARBA00022723"/>
    </source>
</evidence>
<dbReference type="InterPro" id="IPR019786">
    <property type="entry name" value="Zinc_finger_PHD-type_CS"/>
</dbReference>
<dbReference type="EMBL" id="GEZM01021253">
    <property type="protein sequence ID" value="JAV89053.1"/>
    <property type="molecule type" value="Transcribed_RNA"/>
</dbReference>